<evidence type="ECO:0000259" key="3">
    <source>
        <dbReference type="Pfam" id="PF25898"/>
    </source>
</evidence>
<accession>A0AAV4I638</accession>
<feature type="transmembrane region" description="Helical" evidence="1">
    <location>
        <begin position="624"/>
        <end position="647"/>
    </location>
</feature>
<evidence type="ECO:0000313" key="4">
    <source>
        <dbReference type="EMBL" id="GFS04541.1"/>
    </source>
</evidence>
<dbReference type="Pfam" id="PF25898">
    <property type="entry name" value="LolA_2nd_metazoa"/>
    <property type="match status" value="1"/>
</dbReference>
<dbReference type="PANTHER" id="PTHR36902">
    <property type="entry name" value="ENRICHED IN SURFACE-LABELED PROTEOME PROTEIN 9"/>
    <property type="match status" value="1"/>
</dbReference>
<keyword evidence="2" id="KW-0732">Signal</keyword>
<evidence type="ECO:0000256" key="2">
    <source>
        <dbReference type="SAM" id="SignalP"/>
    </source>
</evidence>
<feature type="chain" id="PRO_5043416549" evidence="2">
    <location>
        <begin position="30"/>
        <end position="694"/>
    </location>
</feature>
<comment type="caution">
    <text evidence="4">The sequence shown here is derived from an EMBL/GenBank/DDBJ whole genome shotgun (WGS) entry which is preliminary data.</text>
</comment>
<evidence type="ECO:0000256" key="1">
    <source>
        <dbReference type="SAM" id="Phobius"/>
    </source>
</evidence>
<dbReference type="InterPro" id="IPR058831">
    <property type="entry name" value="LolA-like_dom_2nd"/>
</dbReference>
<protein>
    <submittedName>
        <fullName evidence="4">EF-hand domain-containing protein D1</fullName>
    </submittedName>
</protein>
<dbReference type="EMBL" id="BMAT01009342">
    <property type="protein sequence ID" value="GFS04541.1"/>
    <property type="molecule type" value="Genomic_DNA"/>
</dbReference>
<gene>
    <name evidence="4" type="ORF">ElyMa_004659800</name>
</gene>
<name>A0AAV4I638_9GAST</name>
<dbReference type="Proteomes" id="UP000762676">
    <property type="component" value="Unassembled WGS sequence"/>
</dbReference>
<organism evidence="4 5">
    <name type="scientific">Elysia marginata</name>
    <dbReference type="NCBI Taxonomy" id="1093978"/>
    <lineage>
        <taxon>Eukaryota</taxon>
        <taxon>Metazoa</taxon>
        <taxon>Spiralia</taxon>
        <taxon>Lophotrochozoa</taxon>
        <taxon>Mollusca</taxon>
        <taxon>Gastropoda</taxon>
        <taxon>Heterobranchia</taxon>
        <taxon>Euthyneura</taxon>
        <taxon>Panpulmonata</taxon>
        <taxon>Sacoglossa</taxon>
        <taxon>Placobranchoidea</taxon>
        <taxon>Plakobranchidae</taxon>
        <taxon>Elysia</taxon>
    </lineage>
</organism>
<proteinExistence type="predicted"/>
<feature type="domain" description="LolA-like" evidence="3">
    <location>
        <begin position="266"/>
        <end position="471"/>
    </location>
</feature>
<keyword evidence="5" id="KW-1185">Reference proteome</keyword>
<dbReference type="PANTHER" id="PTHR36902:SF1">
    <property type="entry name" value="ENRICHED IN SURFACE-LABELED PROTEOME PROTEIN 9"/>
    <property type="match status" value="1"/>
</dbReference>
<evidence type="ECO:0000313" key="5">
    <source>
        <dbReference type="Proteomes" id="UP000762676"/>
    </source>
</evidence>
<reference evidence="4 5" key="1">
    <citation type="journal article" date="2021" name="Elife">
        <title>Chloroplast acquisition without the gene transfer in kleptoplastic sea slugs, Plakobranchus ocellatus.</title>
        <authorList>
            <person name="Maeda T."/>
            <person name="Takahashi S."/>
            <person name="Yoshida T."/>
            <person name="Shimamura S."/>
            <person name="Takaki Y."/>
            <person name="Nagai Y."/>
            <person name="Toyoda A."/>
            <person name="Suzuki Y."/>
            <person name="Arimoto A."/>
            <person name="Ishii H."/>
            <person name="Satoh N."/>
            <person name="Nishiyama T."/>
            <person name="Hasebe M."/>
            <person name="Maruyama T."/>
            <person name="Minagawa J."/>
            <person name="Obokata J."/>
            <person name="Shigenobu S."/>
        </authorList>
    </citation>
    <scope>NUCLEOTIDE SEQUENCE [LARGE SCALE GENOMIC DNA]</scope>
</reference>
<keyword evidence="1" id="KW-1133">Transmembrane helix</keyword>
<dbReference type="AlphaFoldDB" id="A0AAV4I638"/>
<keyword evidence="1" id="KW-0472">Membrane</keyword>
<feature type="signal peptide" evidence="2">
    <location>
        <begin position="1"/>
        <end position="29"/>
    </location>
</feature>
<keyword evidence="1" id="KW-0812">Transmembrane</keyword>
<sequence length="694" mass="79175">MTWQFSPELSGTNAYSFLFIFVLLTRVSAIFDKHWCTEVIQSNININNNDLFFPRTFSTITEKSEFGAIGEGLISYSRSTIQFSEASGQMAVESESHDESFSAFADSKLNVCLLHQTKNRQCVKTTQPCDAIGQFTENLRLDQENVSLKSAREILGWPGSRVKTVVKIGLGQTRDINSILYVSCESVENSTATVISQWHFLDVRKYKLKGYKPVLLMSRHQTEDTNYYGPVRTVQTDFVDFKQTRKDNFLPSLEQVDSKCISDNMRDVKKTIPIPPTRFSCIKETRIGHTGGNIERAREVETLYYNYDAQWFHFDTYLTSVTQDEEAEVRFTEDFNTKVRYEICNTGKWCKTFPTLSRAGHTDPDGITRMETPSEFWTINPDTAVYLGEADIRGVPCDAWRVGLPERSSYENITFTLFLATKKWLKRRRLSVESFFPLELTEQNTSHIKYYSYFAFKDTFRDFVPDISPCFNFNHSVGVGLILNTSFYNDIKDYLLQFEMNFRKSVLNVTGLESTLQVASIRAKPSLSDPQQTRISFKILGKAEISSYPRTVSNIREVGSATEAVEKLKRAVQEEKLELKYMLDSTEVHIKVMPESFYLLKDGSCVNYQDNSDETSVSGFSSGAVTAICIAVLVVTLAIGFLAVCVYKRRSEQNIHVANNTSDRPSSKTSFRRSVFGMGNHNVKTEEANWSWAF</sequence>